<reference evidence="7" key="1">
    <citation type="submission" date="2025-05" db="UniProtKB">
        <authorList>
            <consortium name="RefSeq"/>
        </authorList>
    </citation>
    <scope>NUCLEOTIDE SEQUENCE [LARGE SCALE GENOMIC DNA]</scope>
</reference>
<evidence type="ECO:0000256" key="3">
    <source>
        <dbReference type="ARBA" id="ARBA00022554"/>
    </source>
</evidence>
<evidence type="ECO:0000256" key="1">
    <source>
        <dbReference type="ARBA" id="ARBA00004116"/>
    </source>
</evidence>
<evidence type="ECO:0000256" key="5">
    <source>
        <dbReference type="SAM" id="SignalP"/>
    </source>
</evidence>
<accession>A0A6P6G7B7</accession>
<dbReference type="PANTHER" id="PTHR10426">
    <property type="entry name" value="STRICTOSIDINE SYNTHASE-RELATED"/>
    <property type="match status" value="1"/>
</dbReference>
<dbReference type="Proteomes" id="UP001652623">
    <property type="component" value="Chromosome 2"/>
</dbReference>
<feature type="signal peptide" evidence="5">
    <location>
        <begin position="1"/>
        <end position="17"/>
    </location>
</feature>
<dbReference type="SUPFAM" id="SSF63829">
    <property type="entry name" value="Calcium-dependent phosphotriesterase"/>
    <property type="match status" value="1"/>
</dbReference>
<protein>
    <submittedName>
        <fullName evidence="8">Protein STRICTOSIDINE SYNTHASE-LIKE 12-like</fullName>
    </submittedName>
</protein>
<dbReference type="FunCoup" id="A0A6P6G7B7">
    <property type="interactions" value="112"/>
</dbReference>
<organism evidence="7 8">
    <name type="scientific">Ziziphus jujuba</name>
    <name type="common">Chinese jujube</name>
    <name type="synonym">Ziziphus sativa</name>
    <dbReference type="NCBI Taxonomy" id="326968"/>
    <lineage>
        <taxon>Eukaryota</taxon>
        <taxon>Viridiplantae</taxon>
        <taxon>Streptophyta</taxon>
        <taxon>Embryophyta</taxon>
        <taxon>Tracheophyta</taxon>
        <taxon>Spermatophyta</taxon>
        <taxon>Magnoliopsida</taxon>
        <taxon>eudicotyledons</taxon>
        <taxon>Gunneridae</taxon>
        <taxon>Pentapetalae</taxon>
        <taxon>rosids</taxon>
        <taxon>fabids</taxon>
        <taxon>Rosales</taxon>
        <taxon>Rhamnaceae</taxon>
        <taxon>Paliureae</taxon>
        <taxon>Ziziphus</taxon>
    </lineage>
</organism>
<dbReference type="GeneID" id="107418966"/>
<reference evidence="8" key="2">
    <citation type="submission" date="2025-08" db="UniProtKB">
        <authorList>
            <consortium name="RefSeq"/>
        </authorList>
    </citation>
    <scope>IDENTIFICATION</scope>
    <source>
        <tissue evidence="8">Seedling</tissue>
    </source>
</reference>
<dbReference type="InParanoid" id="A0A6P6G7B7"/>
<evidence type="ECO:0000256" key="4">
    <source>
        <dbReference type="ARBA" id="ARBA00023180"/>
    </source>
</evidence>
<dbReference type="RefSeq" id="XP_024930052.2">
    <property type="nucleotide sequence ID" value="XM_025074284.3"/>
</dbReference>
<sequence>MLSILIFFFCFPSVVFSISNCKKIDLPLTAVGPESSTFDSWGQGPYTAISDGRVVKYNGPGVGYVDYVITSPFRSKRECDGTNNPELWPKCGRPIGIAFYFLKNQLFIADAYRGLLVAGPNERLATQIATSAEGLPFKFLDGLDVDQLTGNVYFTDASSVYTLRQFAQAVAANDASGRLLKYDPKTGQVTVLQRGLSGAAGVAVSLDSSYVLVTEYIANRIQKFWLRGPKANTSEILVTLEGRPDNIKRTPAGNFLVAVTIQNASTQTIVATAVTINGVGNIRQSVSLGPPYDNTSISEVLKFRHSYYIGSLMADFLGVCN</sequence>
<keyword evidence="4" id="KW-0325">Glycoprotein</keyword>
<evidence type="ECO:0000256" key="2">
    <source>
        <dbReference type="ARBA" id="ARBA00009191"/>
    </source>
</evidence>
<name>A0A6P6G7B7_ZIZJJ</name>
<keyword evidence="7" id="KW-1185">Reference proteome</keyword>
<keyword evidence="5" id="KW-0732">Signal</keyword>
<evidence type="ECO:0000313" key="7">
    <source>
        <dbReference type="Proteomes" id="UP001652623"/>
    </source>
</evidence>
<dbReference type="GO" id="GO:0012505">
    <property type="term" value="C:endomembrane system"/>
    <property type="evidence" value="ECO:0007669"/>
    <property type="project" value="TreeGrafter"/>
</dbReference>
<dbReference type="Gene3D" id="2.120.10.30">
    <property type="entry name" value="TolB, C-terminal domain"/>
    <property type="match status" value="1"/>
</dbReference>
<comment type="similarity">
    <text evidence="2">Belongs to the strictosidine synthase family.</text>
</comment>
<feature type="chain" id="PRO_5047396489" evidence="5">
    <location>
        <begin position="18"/>
        <end position="321"/>
    </location>
</feature>
<dbReference type="KEGG" id="zju:107418966"/>
<keyword evidence="3" id="KW-0926">Vacuole</keyword>
<dbReference type="GO" id="GO:0005773">
    <property type="term" value="C:vacuole"/>
    <property type="evidence" value="ECO:0007669"/>
    <property type="project" value="UniProtKB-SubCell"/>
</dbReference>
<dbReference type="PANTHER" id="PTHR10426:SF136">
    <property type="entry name" value="PROTEIN STRICTOSIDINE SYNTHASE-LIKE 9-LIKE"/>
    <property type="match status" value="1"/>
</dbReference>
<evidence type="ECO:0000259" key="6">
    <source>
        <dbReference type="Pfam" id="PF03088"/>
    </source>
</evidence>
<evidence type="ECO:0000313" key="8">
    <source>
        <dbReference type="RefSeq" id="XP_024930052.2"/>
    </source>
</evidence>
<dbReference type="InterPro" id="IPR018119">
    <property type="entry name" value="Strictosidine_synth_cons-reg"/>
</dbReference>
<dbReference type="GO" id="GO:0016787">
    <property type="term" value="F:hydrolase activity"/>
    <property type="evidence" value="ECO:0007669"/>
    <property type="project" value="TreeGrafter"/>
</dbReference>
<comment type="subcellular location">
    <subcellularLocation>
        <location evidence="1">Vacuole</location>
    </subcellularLocation>
</comment>
<dbReference type="AlphaFoldDB" id="A0A6P6G7B7"/>
<dbReference type="InterPro" id="IPR011042">
    <property type="entry name" value="6-blade_b-propeller_TolB-like"/>
</dbReference>
<proteinExistence type="inferred from homology"/>
<gene>
    <name evidence="8" type="primary">LOC107418966</name>
</gene>
<dbReference type="Pfam" id="PF03088">
    <property type="entry name" value="Str_synth"/>
    <property type="match status" value="1"/>
</dbReference>
<feature type="domain" description="Strictosidine synthase conserved region" evidence="6">
    <location>
        <begin position="141"/>
        <end position="228"/>
    </location>
</feature>